<dbReference type="InterPro" id="IPR006171">
    <property type="entry name" value="TOPRIM_dom"/>
</dbReference>
<dbReference type="SUPFAM" id="SSF52540">
    <property type="entry name" value="P-loop containing nucleoside triphosphate hydrolases"/>
    <property type="match status" value="1"/>
</dbReference>
<dbReference type="HOGENOM" id="CLU_082962_0_0_7"/>
<dbReference type="GO" id="GO:0016887">
    <property type="term" value="F:ATP hydrolysis activity"/>
    <property type="evidence" value="ECO:0007669"/>
    <property type="project" value="TreeGrafter"/>
</dbReference>
<accession>C0QAY5</accession>
<dbReference type="EMBL" id="CP001087">
    <property type="protein sequence ID" value="ACN14784.1"/>
    <property type="molecule type" value="Genomic_DNA"/>
</dbReference>
<protein>
    <submittedName>
        <fullName evidence="2">AcsF</fullName>
    </submittedName>
</protein>
<dbReference type="GO" id="GO:0009898">
    <property type="term" value="C:cytoplasmic side of plasma membrane"/>
    <property type="evidence" value="ECO:0007669"/>
    <property type="project" value="TreeGrafter"/>
</dbReference>
<dbReference type="PANTHER" id="PTHR43384:SF7">
    <property type="entry name" value="CARBON-MONOXIDE DEHYDROGENASE ACCESSORY PROTEIN"/>
    <property type="match status" value="1"/>
</dbReference>
<dbReference type="InterPro" id="IPR014433">
    <property type="entry name" value="CooC"/>
</dbReference>
<dbReference type="PANTHER" id="PTHR43384">
    <property type="entry name" value="SEPTUM SITE-DETERMINING PROTEIN MIND HOMOLOG, CHLOROPLASTIC-RELATED"/>
    <property type="match status" value="1"/>
</dbReference>
<evidence type="ECO:0000259" key="1">
    <source>
        <dbReference type="PROSITE" id="PS50880"/>
    </source>
</evidence>
<proteinExistence type="predicted"/>
<dbReference type="AlphaFoldDB" id="C0QAY5"/>
<reference evidence="2 3" key="1">
    <citation type="journal article" date="2009" name="Environ. Microbiol.">
        <title>Genome sequence of Desulfobacterium autotrophicum HRM2, a marine sulfate reducer oxidizing organic carbon completely to carbon dioxide.</title>
        <authorList>
            <person name="Strittmatter A.W."/>
            <person name="Liesegang H."/>
            <person name="Rabus R."/>
            <person name="Decker I."/>
            <person name="Amann J."/>
            <person name="Andres S."/>
            <person name="Henne A."/>
            <person name="Fricke W.F."/>
            <person name="Martinez-Arias R."/>
            <person name="Bartels D."/>
            <person name="Goesmann A."/>
            <person name="Krause L."/>
            <person name="Puehler A."/>
            <person name="Klenk H.P."/>
            <person name="Richter M."/>
            <person name="Schuler M."/>
            <person name="Gloeckner F.O."/>
            <person name="Meyerdierks A."/>
            <person name="Gottschalk G."/>
            <person name="Amann R."/>
        </authorList>
    </citation>
    <scope>NUCLEOTIDE SEQUENCE [LARGE SCALE GENOMIC DNA]</scope>
    <source>
        <strain evidence="3">ATCC 43914 / DSM 3382 / HRM2</strain>
    </source>
</reference>
<evidence type="ECO:0000313" key="2">
    <source>
        <dbReference type="EMBL" id="ACN14784.1"/>
    </source>
</evidence>
<sequence>MSKVIALAGKGGVGKTTVAALLVRHLTKNGASPVLAVDADPNSNLGETLGIKVDKTVGDVREDFMKNPQGIPSGMDKIVYLEMLINQVIIEQEAFDLLVMGRQEGQGCYCMVNNILNRFTEELEKNYKYLMVDNEAGMEHLSRRTSGKVDMLLLVTDYALRGLRAVGRINSMLSDLKLTVGQVGLIVNRAPETLGKAFLDECEKIGIPIVCTIPDDTALLDFDMEGRSLMDLPDDSLAVKAVDGLMDTVLPAVKQTRRIHG</sequence>
<dbReference type="Proteomes" id="UP000000442">
    <property type="component" value="Chromosome"/>
</dbReference>
<dbReference type="OrthoDB" id="9779073at2"/>
<keyword evidence="3" id="KW-1185">Reference proteome</keyword>
<dbReference type="PROSITE" id="PS50880">
    <property type="entry name" value="TOPRIM"/>
    <property type="match status" value="1"/>
</dbReference>
<dbReference type="eggNOG" id="COG3640">
    <property type="taxonomic scope" value="Bacteria"/>
</dbReference>
<gene>
    <name evidence="2" type="primary">acsF</name>
    <name evidence="2" type="ordered locus">HRM2_16760</name>
</gene>
<dbReference type="InterPro" id="IPR002586">
    <property type="entry name" value="CobQ/CobB/MinD/ParA_Nub-bd_dom"/>
</dbReference>
<dbReference type="GO" id="GO:0005829">
    <property type="term" value="C:cytosol"/>
    <property type="evidence" value="ECO:0007669"/>
    <property type="project" value="TreeGrafter"/>
</dbReference>
<organism evidence="2 3">
    <name type="scientific">Desulforapulum autotrophicum (strain ATCC 43914 / DSM 3382 / VKM B-1955 / HRM2)</name>
    <name type="common">Desulfobacterium autotrophicum</name>
    <dbReference type="NCBI Taxonomy" id="177437"/>
    <lineage>
        <taxon>Bacteria</taxon>
        <taxon>Pseudomonadati</taxon>
        <taxon>Thermodesulfobacteriota</taxon>
        <taxon>Desulfobacteria</taxon>
        <taxon>Desulfobacterales</taxon>
        <taxon>Desulfobacteraceae</taxon>
        <taxon>Desulforapulum</taxon>
    </lineage>
</organism>
<dbReference type="RefSeq" id="WP_015903571.1">
    <property type="nucleotide sequence ID" value="NC_012108.1"/>
</dbReference>
<dbReference type="GO" id="GO:0005524">
    <property type="term" value="F:ATP binding"/>
    <property type="evidence" value="ECO:0007669"/>
    <property type="project" value="TreeGrafter"/>
</dbReference>
<feature type="domain" description="Toprim" evidence="1">
    <location>
        <begin position="1"/>
        <end position="72"/>
    </location>
</feature>
<dbReference type="Gene3D" id="3.40.50.300">
    <property type="entry name" value="P-loop containing nucleotide triphosphate hydrolases"/>
    <property type="match status" value="1"/>
</dbReference>
<dbReference type="KEGG" id="dat:HRM2_16760"/>
<dbReference type="PIRSF" id="PIRSF005647">
    <property type="entry name" value="CooC"/>
    <property type="match status" value="1"/>
</dbReference>
<dbReference type="GO" id="GO:0051782">
    <property type="term" value="P:negative regulation of cell division"/>
    <property type="evidence" value="ECO:0007669"/>
    <property type="project" value="TreeGrafter"/>
</dbReference>
<dbReference type="InterPro" id="IPR050625">
    <property type="entry name" value="ParA/MinD_ATPase"/>
</dbReference>
<evidence type="ECO:0000313" key="3">
    <source>
        <dbReference type="Proteomes" id="UP000000442"/>
    </source>
</evidence>
<dbReference type="InterPro" id="IPR027417">
    <property type="entry name" value="P-loop_NTPase"/>
</dbReference>
<dbReference type="STRING" id="177437.HRM2_16760"/>
<name>C0QAY5_DESAH</name>
<dbReference type="Pfam" id="PF01656">
    <property type="entry name" value="CbiA"/>
    <property type="match status" value="1"/>
</dbReference>